<dbReference type="EMBL" id="DSYQ01000002">
    <property type="protein sequence ID" value="HGT70728.1"/>
    <property type="molecule type" value="Genomic_DNA"/>
</dbReference>
<accession>A0A7C4M0F1</accession>
<sequence>MENRKKISLIGKYFTITIFVVSLIIAGKVNASGGLGIVPANITEDKLTRGSVLEKTINITREDTKEALKAKVTTNIPGADDWISINGGNNFTLKAGEKITPLRVKIKVPEKAEYKDYKGSIDIVISPSSLDGTVAVAPGLSVATNLKVIEQKINSFLIKNVFAKDTYEGENISLTLGLKNTGNIATAPTKAELDFYTINKENLLTTKQNVREIEKVDPFTTGVVEVVFDTNGIAPDNYWGKLRVYNGSQVVGEYDVSLTILPKELKGTLAGRGLLGDLLAKLLSGGLASVVNVLLLLVLIVLVVVIIKRATKKEKAKKMKR</sequence>
<protein>
    <submittedName>
        <fullName evidence="2">Uncharacterized protein</fullName>
    </submittedName>
</protein>
<name>A0A7C4M0F1_UNCC3</name>
<proteinExistence type="predicted"/>
<keyword evidence="1" id="KW-0472">Membrane</keyword>
<evidence type="ECO:0000256" key="1">
    <source>
        <dbReference type="SAM" id="Phobius"/>
    </source>
</evidence>
<evidence type="ECO:0000313" key="2">
    <source>
        <dbReference type="EMBL" id="HGT70728.1"/>
    </source>
</evidence>
<comment type="caution">
    <text evidence="2">The sequence shown here is derived from an EMBL/GenBank/DDBJ whole genome shotgun (WGS) entry which is preliminary data.</text>
</comment>
<keyword evidence="1" id="KW-0812">Transmembrane</keyword>
<gene>
    <name evidence="2" type="ORF">ENT43_00525</name>
</gene>
<organism evidence="2">
    <name type="scientific">candidate division CPR3 bacterium</name>
    <dbReference type="NCBI Taxonomy" id="2268181"/>
    <lineage>
        <taxon>Bacteria</taxon>
        <taxon>Bacteria division CPR3</taxon>
    </lineage>
</organism>
<keyword evidence="1" id="KW-1133">Transmembrane helix</keyword>
<reference evidence="2" key="1">
    <citation type="journal article" date="2020" name="mSystems">
        <title>Genome- and Community-Level Interaction Insights into Carbon Utilization and Element Cycling Functions of Hydrothermarchaeota in Hydrothermal Sediment.</title>
        <authorList>
            <person name="Zhou Z."/>
            <person name="Liu Y."/>
            <person name="Xu W."/>
            <person name="Pan J."/>
            <person name="Luo Z.H."/>
            <person name="Li M."/>
        </authorList>
    </citation>
    <scope>NUCLEOTIDE SEQUENCE [LARGE SCALE GENOMIC DNA]</scope>
    <source>
        <strain evidence="2">SpSt-579</strain>
    </source>
</reference>
<feature type="transmembrane region" description="Helical" evidence="1">
    <location>
        <begin position="282"/>
        <end position="307"/>
    </location>
</feature>
<dbReference type="AlphaFoldDB" id="A0A7C4M0F1"/>